<name>A0AAN3D712_BACO1</name>
<evidence type="ECO:0000313" key="2">
    <source>
        <dbReference type="Proteomes" id="UP000005475"/>
    </source>
</evidence>
<reference evidence="1 2" key="1">
    <citation type="submission" date="2007-03" db="EMBL/GenBank/DDBJ databases">
        <authorList>
            <person name="Fulton L."/>
            <person name="Clifton S."/>
            <person name="Fulton B."/>
            <person name="Xu J."/>
            <person name="Minx P."/>
            <person name="Pepin K.H."/>
            <person name="Johnson M."/>
            <person name="Thiruvilangam P."/>
            <person name="Bhonagiri V."/>
            <person name="Nash W.E."/>
            <person name="Mardis E.R."/>
            <person name="Wilson R.K."/>
        </authorList>
    </citation>
    <scope>NUCLEOTIDE SEQUENCE [LARGE SCALE GENOMIC DNA]</scope>
    <source>
        <strain evidence="2">ATCC 8483 / DSM 1896 / JCM 5824 / BCRC 10623 / CCUG 4943 / NCTC 11153</strain>
    </source>
</reference>
<reference evidence="2" key="2">
    <citation type="submission" date="2007-04" db="EMBL/GenBank/DDBJ databases">
        <title>Draft genome sequence of Bacteroides ovatus (ATCC 8483).</title>
        <authorList>
            <person name="Sudarsanam P."/>
            <person name="Ley R."/>
            <person name="Guruge J."/>
            <person name="Turnbaugh P.J."/>
            <person name="Mahowald M."/>
            <person name="Liep D."/>
            <person name="Gordon J."/>
        </authorList>
    </citation>
    <scope>NUCLEOTIDE SEQUENCE [LARGE SCALE GENOMIC DNA]</scope>
    <source>
        <strain evidence="2">ATCC 8483 / DSM 1896 / JCM 5824 / BCRC 10623 / CCUG 4943 / NCTC 11153</strain>
    </source>
</reference>
<dbReference type="Proteomes" id="UP000005475">
    <property type="component" value="Unassembled WGS sequence"/>
</dbReference>
<organism evidence="1 2">
    <name type="scientific">Bacteroides ovatus (strain ATCC 8483 / DSM 1896 / JCM 5824 / BCRC 10623 / CCUG 4943 / NCTC 11153)</name>
    <dbReference type="NCBI Taxonomy" id="411476"/>
    <lineage>
        <taxon>Bacteria</taxon>
        <taxon>Pseudomonadati</taxon>
        <taxon>Bacteroidota</taxon>
        <taxon>Bacteroidia</taxon>
        <taxon>Bacteroidales</taxon>
        <taxon>Bacteroidaceae</taxon>
        <taxon>Bacteroides</taxon>
    </lineage>
</organism>
<protein>
    <submittedName>
        <fullName evidence="1">Bifunctional UDP-N-acetylmuramoyl-tripeptide:D-alanyl-D-alanine ligase/alanine racemase</fullName>
    </submittedName>
</protein>
<proteinExistence type="predicted"/>
<accession>A0AAN3D712</accession>
<evidence type="ECO:0000313" key="1">
    <source>
        <dbReference type="EMBL" id="EDO09033.1"/>
    </source>
</evidence>
<sequence>MSYAIESIAKSIGARRVGKHKATIDWLLTDSRSLSFPEETLFLL</sequence>
<comment type="caution">
    <text evidence="1">The sequence shown here is derived from an EMBL/GenBank/DDBJ whole genome shotgun (WGS) entry which is preliminary data.</text>
</comment>
<gene>
    <name evidence="1" type="ORF">BACOVA_04891</name>
</gene>
<keyword evidence="1" id="KW-0436">Ligase</keyword>
<dbReference type="EMBL" id="AAXF02000054">
    <property type="protein sequence ID" value="EDO09033.1"/>
    <property type="molecule type" value="Genomic_DNA"/>
</dbReference>
<dbReference type="AlphaFoldDB" id="A0AAN3D712"/>
<dbReference type="GO" id="GO:0016874">
    <property type="term" value="F:ligase activity"/>
    <property type="evidence" value="ECO:0007669"/>
    <property type="project" value="UniProtKB-KW"/>
</dbReference>